<evidence type="ECO:0000313" key="1">
    <source>
        <dbReference type="EMBL" id="EDW25959.1"/>
    </source>
</evidence>
<dbReference type="OMA" id="MCQIASA"/>
<name>B4GTT9_DROPE</name>
<dbReference type="AlphaFoldDB" id="B4GTT9"/>
<keyword evidence="2" id="KW-1185">Reference proteome</keyword>
<dbReference type="EMBL" id="CH479190">
    <property type="protein sequence ID" value="EDW25959.1"/>
    <property type="molecule type" value="Genomic_DNA"/>
</dbReference>
<evidence type="ECO:0000313" key="2">
    <source>
        <dbReference type="Proteomes" id="UP000008744"/>
    </source>
</evidence>
<dbReference type="HOGENOM" id="CLU_2981249_0_0_1"/>
<organism evidence="2">
    <name type="scientific">Drosophila persimilis</name>
    <name type="common">Fruit fly</name>
    <dbReference type="NCBI Taxonomy" id="7234"/>
    <lineage>
        <taxon>Eukaryota</taxon>
        <taxon>Metazoa</taxon>
        <taxon>Ecdysozoa</taxon>
        <taxon>Arthropoda</taxon>
        <taxon>Hexapoda</taxon>
        <taxon>Insecta</taxon>
        <taxon>Pterygota</taxon>
        <taxon>Neoptera</taxon>
        <taxon>Endopterygota</taxon>
        <taxon>Diptera</taxon>
        <taxon>Brachycera</taxon>
        <taxon>Muscomorpha</taxon>
        <taxon>Ephydroidea</taxon>
        <taxon>Drosophilidae</taxon>
        <taxon>Drosophila</taxon>
        <taxon>Sophophora</taxon>
    </lineage>
</organism>
<dbReference type="Proteomes" id="UP000008744">
    <property type="component" value="Unassembled WGS sequence"/>
</dbReference>
<proteinExistence type="predicted"/>
<gene>
    <name evidence="1" type="primary">Dper\GL14419</name>
    <name evidence="1" type="ORF">Dper_GL14419</name>
</gene>
<accession>B4GTT9</accession>
<reference evidence="1 2" key="1">
    <citation type="journal article" date="2007" name="Nature">
        <title>Evolution of genes and genomes on the Drosophila phylogeny.</title>
        <authorList>
            <consortium name="Drosophila 12 Genomes Consortium"/>
            <person name="Clark A.G."/>
            <person name="Eisen M.B."/>
            <person name="Smith D.R."/>
            <person name="Bergman C.M."/>
            <person name="Oliver B."/>
            <person name="Markow T.A."/>
            <person name="Kaufman T.C."/>
            <person name="Kellis M."/>
            <person name="Gelbart W."/>
            <person name="Iyer V.N."/>
            <person name="Pollard D.A."/>
            <person name="Sackton T.B."/>
            <person name="Larracuente A.M."/>
            <person name="Singh N.D."/>
            <person name="Abad J.P."/>
            <person name="Abt D.N."/>
            <person name="Adryan B."/>
            <person name="Aguade M."/>
            <person name="Akashi H."/>
            <person name="Anderson W.W."/>
            <person name="Aquadro C.F."/>
            <person name="Ardell D.H."/>
            <person name="Arguello R."/>
            <person name="Artieri C.G."/>
            <person name="Barbash D.A."/>
            <person name="Barker D."/>
            <person name="Barsanti P."/>
            <person name="Batterham P."/>
            <person name="Batzoglou S."/>
            <person name="Begun D."/>
            <person name="Bhutkar A."/>
            <person name="Blanco E."/>
            <person name="Bosak S.A."/>
            <person name="Bradley R.K."/>
            <person name="Brand A.D."/>
            <person name="Brent M.R."/>
            <person name="Brooks A.N."/>
            <person name="Brown R.H."/>
            <person name="Butlin R.K."/>
            <person name="Caggese C."/>
            <person name="Calvi B.R."/>
            <person name="Bernardo de Carvalho A."/>
            <person name="Caspi A."/>
            <person name="Castrezana S."/>
            <person name="Celniker S.E."/>
            <person name="Chang J.L."/>
            <person name="Chapple C."/>
            <person name="Chatterji S."/>
            <person name="Chinwalla A."/>
            <person name="Civetta A."/>
            <person name="Clifton S.W."/>
            <person name="Comeron J.M."/>
            <person name="Costello J.C."/>
            <person name="Coyne J.A."/>
            <person name="Daub J."/>
            <person name="David R.G."/>
            <person name="Delcher A.L."/>
            <person name="Delehaunty K."/>
            <person name="Do C.B."/>
            <person name="Ebling H."/>
            <person name="Edwards K."/>
            <person name="Eickbush T."/>
            <person name="Evans J.D."/>
            <person name="Filipski A."/>
            <person name="Findeiss S."/>
            <person name="Freyhult E."/>
            <person name="Fulton L."/>
            <person name="Fulton R."/>
            <person name="Garcia A.C."/>
            <person name="Gardiner A."/>
            <person name="Garfield D.A."/>
            <person name="Garvin B.E."/>
            <person name="Gibson G."/>
            <person name="Gilbert D."/>
            <person name="Gnerre S."/>
            <person name="Godfrey J."/>
            <person name="Good R."/>
            <person name="Gotea V."/>
            <person name="Gravely B."/>
            <person name="Greenberg A.J."/>
            <person name="Griffiths-Jones S."/>
            <person name="Gross S."/>
            <person name="Guigo R."/>
            <person name="Gustafson E.A."/>
            <person name="Haerty W."/>
            <person name="Hahn M.W."/>
            <person name="Halligan D.L."/>
            <person name="Halpern A.L."/>
            <person name="Halter G.M."/>
            <person name="Han M.V."/>
            <person name="Heger A."/>
            <person name="Hillier L."/>
            <person name="Hinrichs A.S."/>
            <person name="Holmes I."/>
            <person name="Hoskins R.A."/>
            <person name="Hubisz M.J."/>
            <person name="Hultmark D."/>
            <person name="Huntley M.A."/>
            <person name="Jaffe D.B."/>
            <person name="Jagadeeshan S."/>
            <person name="Jeck W.R."/>
            <person name="Johnson J."/>
            <person name="Jones C.D."/>
            <person name="Jordan W.C."/>
            <person name="Karpen G.H."/>
            <person name="Kataoka E."/>
            <person name="Keightley P.D."/>
            <person name="Kheradpour P."/>
            <person name="Kirkness E.F."/>
            <person name="Koerich L.B."/>
            <person name="Kristiansen K."/>
            <person name="Kudrna D."/>
            <person name="Kulathinal R.J."/>
            <person name="Kumar S."/>
            <person name="Kwok R."/>
            <person name="Lander E."/>
            <person name="Langley C.H."/>
            <person name="Lapoint R."/>
            <person name="Lazzaro B.P."/>
            <person name="Lee S.J."/>
            <person name="Levesque L."/>
            <person name="Li R."/>
            <person name="Lin C.F."/>
            <person name="Lin M.F."/>
            <person name="Lindblad-Toh K."/>
            <person name="Llopart A."/>
            <person name="Long M."/>
            <person name="Low L."/>
            <person name="Lozovsky E."/>
            <person name="Lu J."/>
            <person name="Luo M."/>
            <person name="Machado C.A."/>
            <person name="Makalowski W."/>
            <person name="Marzo M."/>
            <person name="Matsuda M."/>
            <person name="Matzkin L."/>
            <person name="McAllister B."/>
            <person name="McBride C.S."/>
            <person name="McKernan B."/>
            <person name="McKernan K."/>
            <person name="Mendez-Lago M."/>
            <person name="Minx P."/>
            <person name="Mollenhauer M.U."/>
            <person name="Montooth K."/>
            <person name="Mount S.M."/>
            <person name="Mu X."/>
            <person name="Myers E."/>
            <person name="Negre B."/>
            <person name="Newfeld S."/>
            <person name="Nielsen R."/>
            <person name="Noor M.A."/>
            <person name="O'Grady P."/>
            <person name="Pachter L."/>
            <person name="Papaceit M."/>
            <person name="Parisi M.J."/>
            <person name="Parisi M."/>
            <person name="Parts L."/>
            <person name="Pedersen J.S."/>
            <person name="Pesole G."/>
            <person name="Phillippy A.M."/>
            <person name="Ponting C.P."/>
            <person name="Pop M."/>
            <person name="Porcelli D."/>
            <person name="Powell J.R."/>
            <person name="Prohaska S."/>
            <person name="Pruitt K."/>
            <person name="Puig M."/>
            <person name="Quesneville H."/>
            <person name="Ram K.R."/>
            <person name="Rand D."/>
            <person name="Rasmussen M.D."/>
            <person name="Reed L.K."/>
            <person name="Reenan R."/>
            <person name="Reily A."/>
            <person name="Remington K.A."/>
            <person name="Rieger T.T."/>
            <person name="Ritchie M.G."/>
            <person name="Robin C."/>
            <person name="Rogers Y.H."/>
            <person name="Rohde C."/>
            <person name="Rozas J."/>
            <person name="Rubenfield M.J."/>
            <person name="Ruiz A."/>
            <person name="Russo S."/>
            <person name="Salzberg S.L."/>
            <person name="Sanchez-Gracia A."/>
            <person name="Saranga D.J."/>
            <person name="Sato H."/>
            <person name="Schaeffer S.W."/>
            <person name="Schatz M.C."/>
            <person name="Schlenke T."/>
            <person name="Schwartz R."/>
            <person name="Segarra C."/>
            <person name="Singh R.S."/>
            <person name="Sirot L."/>
            <person name="Sirota M."/>
            <person name="Sisneros N.B."/>
            <person name="Smith C.D."/>
            <person name="Smith T.F."/>
            <person name="Spieth J."/>
            <person name="Stage D.E."/>
            <person name="Stark A."/>
            <person name="Stephan W."/>
            <person name="Strausberg R.L."/>
            <person name="Strempel S."/>
            <person name="Sturgill D."/>
            <person name="Sutton G."/>
            <person name="Sutton G.G."/>
            <person name="Tao W."/>
            <person name="Teichmann S."/>
            <person name="Tobari Y.N."/>
            <person name="Tomimura Y."/>
            <person name="Tsolas J.M."/>
            <person name="Valente V.L."/>
            <person name="Venter E."/>
            <person name="Venter J.C."/>
            <person name="Vicario S."/>
            <person name="Vieira F.G."/>
            <person name="Vilella A.J."/>
            <person name="Villasante A."/>
            <person name="Walenz B."/>
            <person name="Wang J."/>
            <person name="Wasserman M."/>
            <person name="Watts T."/>
            <person name="Wilson D."/>
            <person name="Wilson R.K."/>
            <person name="Wing R.A."/>
            <person name="Wolfner M.F."/>
            <person name="Wong A."/>
            <person name="Wong G.K."/>
            <person name="Wu C.I."/>
            <person name="Wu G."/>
            <person name="Yamamoto D."/>
            <person name="Yang H.P."/>
            <person name="Yang S.P."/>
            <person name="Yorke J.A."/>
            <person name="Yoshida K."/>
            <person name="Zdobnov E."/>
            <person name="Zhang P."/>
            <person name="Zhang Y."/>
            <person name="Zimin A.V."/>
            <person name="Baldwin J."/>
            <person name="Abdouelleil A."/>
            <person name="Abdulkadir J."/>
            <person name="Abebe A."/>
            <person name="Abera B."/>
            <person name="Abreu J."/>
            <person name="Acer S.C."/>
            <person name="Aftuck L."/>
            <person name="Alexander A."/>
            <person name="An P."/>
            <person name="Anderson E."/>
            <person name="Anderson S."/>
            <person name="Arachi H."/>
            <person name="Azer M."/>
            <person name="Bachantsang P."/>
            <person name="Barry A."/>
            <person name="Bayul T."/>
            <person name="Berlin A."/>
            <person name="Bessette D."/>
            <person name="Bloom T."/>
            <person name="Blye J."/>
            <person name="Boguslavskiy L."/>
            <person name="Bonnet C."/>
            <person name="Boukhgalter B."/>
            <person name="Bourzgui I."/>
            <person name="Brown A."/>
            <person name="Cahill P."/>
            <person name="Channer S."/>
            <person name="Cheshatsang Y."/>
            <person name="Chuda L."/>
            <person name="Citroen M."/>
            <person name="Collymore A."/>
            <person name="Cooke P."/>
            <person name="Costello M."/>
            <person name="D'Aco K."/>
            <person name="Daza R."/>
            <person name="De Haan G."/>
            <person name="DeGray S."/>
            <person name="DeMaso C."/>
            <person name="Dhargay N."/>
            <person name="Dooley K."/>
            <person name="Dooley E."/>
            <person name="Doricent M."/>
            <person name="Dorje P."/>
            <person name="Dorjee K."/>
            <person name="Dupes A."/>
            <person name="Elong R."/>
            <person name="Falk J."/>
            <person name="Farina A."/>
            <person name="Faro S."/>
            <person name="Ferguson D."/>
            <person name="Fisher S."/>
            <person name="Foley C.D."/>
            <person name="Franke A."/>
            <person name="Friedrich D."/>
            <person name="Gadbois L."/>
            <person name="Gearin G."/>
            <person name="Gearin C.R."/>
            <person name="Giannoukos G."/>
            <person name="Goode T."/>
            <person name="Graham J."/>
            <person name="Grandbois E."/>
            <person name="Grewal S."/>
            <person name="Gyaltsen K."/>
            <person name="Hafez N."/>
            <person name="Hagos B."/>
            <person name="Hall J."/>
            <person name="Henson C."/>
            <person name="Hollinger A."/>
            <person name="Honan T."/>
            <person name="Huard M.D."/>
            <person name="Hughes L."/>
            <person name="Hurhula B."/>
            <person name="Husby M.E."/>
            <person name="Kamat A."/>
            <person name="Kanga B."/>
            <person name="Kashin S."/>
            <person name="Khazanovich D."/>
            <person name="Kisner P."/>
            <person name="Lance K."/>
            <person name="Lara M."/>
            <person name="Lee W."/>
            <person name="Lennon N."/>
            <person name="Letendre F."/>
            <person name="LeVine R."/>
            <person name="Lipovsky A."/>
            <person name="Liu X."/>
            <person name="Liu J."/>
            <person name="Liu S."/>
            <person name="Lokyitsang T."/>
            <person name="Lokyitsang Y."/>
            <person name="Lubonja R."/>
            <person name="Lui A."/>
            <person name="MacDonald P."/>
            <person name="Magnisalis V."/>
            <person name="Maru K."/>
            <person name="Matthews C."/>
            <person name="McCusker W."/>
            <person name="McDonough S."/>
            <person name="Mehta T."/>
            <person name="Meldrim J."/>
            <person name="Meneus L."/>
            <person name="Mihai O."/>
            <person name="Mihalev A."/>
            <person name="Mihova T."/>
            <person name="Mittelman R."/>
            <person name="Mlenga V."/>
            <person name="Montmayeur A."/>
            <person name="Mulrain L."/>
            <person name="Navidi A."/>
            <person name="Naylor J."/>
            <person name="Negash T."/>
            <person name="Nguyen T."/>
            <person name="Nguyen N."/>
            <person name="Nicol R."/>
            <person name="Norbu C."/>
            <person name="Norbu N."/>
            <person name="Novod N."/>
            <person name="O'Neill B."/>
            <person name="Osman S."/>
            <person name="Markiewicz E."/>
            <person name="Oyono O.L."/>
            <person name="Patti C."/>
            <person name="Phunkhang P."/>
            <person name="Pierre F."/>
            <person name="Priest M."/>
            <person name="Raghuraman S."/>
            <person name="Rege F."/>
            <person name="Reyes R."/>
            <person name="Rise C."/>
            <person name="Rogov P."/>
            <person name="Ross K."/>
            <person name="Ryan E."/>
            <person name="Settipalli S."/>
            <person name="Shea T."/>
            <person name="Sherpa N."/>
            <person name="Shi L."/>
            <person name="Shih D."/>
            <person name="Sparrow T."/>
            <person name="Spaulding J."/>
            <person name="Stalker J."/>
            <person name="Stange-Thomann N."/>
            <person name="Stavropoulos S."/>
            <person name="Stone C."/>
            <person name="Strader C."/>
            <person name="Tesfaye S."/>
            <person name="Thomson T."/>
            <person name="Thoulutsang Y."/>
            <person name="Thoulutsang D."/>
            <person name="Topham K."/>
            <person name="Topping I."/>
            <person name="Tsamla T."/>
            <person name="Vassiliev H."/>
            <person name="Vo A."/>
            <person name="Wangchuk T."/>
            <person name="Wangdi T."/>
            <person name="Weiand M."/>
            <person name="Wilkinson J."/>
            <person name="Wilson A."/>
            <person name="Yadav S."/>
            <person name="Young G."/>
            <person name="Yu Q."/>
            <person name="Zembek L."/>
            <person name="Zhong D."/>
            <person name="Zimmer A."/>
            <person name="Zwirko Z."/>
            <person name="Jaffe D.B."/>
            <person name="Alvarez P."/>
            <person name="Brockman W."/>
            <person name="Butler J."/>
            <person name="Chin C."/>
            <person name="Gnerre S."/>
            <person name="Grabherr M."/>
            <person name="Kleber M."/>
            <person name="Mauceli E."/>
            <person name="MacCallum I."/>
        </authorList>
    </citation>
    <scope>NUCLEOTIDE SEQUENCE [LARGE SCALE GENOMIC DNA]</scope>
    <source>
        <strain evidence="2">MSH-3 / Tucson 14011-0111.49</strain>
    </source>
</reference>
<sequence>MESNKEEEHSGHKGLALQFSQYAETMTAVWLGWLIAGDVIKSLFLSLAKCFMCQIASA</sequence>
<protein>
    <submittedName>
        <fullName evidence="1">GL14419</fullName>
    </submittedName>
</protein>